<name>A0A1F6AYX0_9BACT</name>
<proteinExistence type="predicted"/>
<dbReference type="Gene3D" id="3.90.1200.10">
    <property type="match status" value="1"/>
</dbReference>
<evidence type="ECO:0000313" key="2">
    <source>
        <dbReference type="EMBL" id="OGG29871.1"/>
    </source>
</evidence>
<reference evidence="2 3" key="1">
    <citation type="journal article" date="2016" name="Nat. Commun.">
        <title>Thousands of microbial genomes shed light on interconnected biogeochemical processes in an aquifer system.</title>
        <authorList>
            <person name="Anantharaman K."/>
            <person name="Brown C.T."/>
            <person name="Hug L.A."/>
            <person name="Sharon I."/>
            <person name="Castelle C.J."/>
            <person name="Probst A.J."/>
            <person name="Thomas B.C."/>
            <person name="Singh A."/>
            <person name="Wilkins M.J."/>
            <person name="Karaoz U."/>
            <person name="Brodie E.L."/>
            <person name="Williams K.H."/>
            <person name="Hubbard S.S."/>
            <person name="Banfield J.F."/>
        </authorList>
    </citation>
    <scope>NUCLEOTIDE SEQUENCE [LARGE SCALE GENOMIC DNA]</scope>
</reference>
<dbReference type="EMBL" id="MFJZ01000034">
    <property type="protein sequence ID" value="OGG29871.1"/>
    <property type="molecule type" value="Genomic_DNA"/>
</dbReference>
<dbReference type="Pfam" id="PF01636">
    <property type="entry name" value="APH"/>
    <property type="match status" value="1"/>
</dbReference>
<gene>
    <name evidence="2" type="ORF">A2973_00905</name>
</gene>
<dbReference type="PANTHER" id="PTHR21310">
    <property type="entry name" value="AMINOGLYCOSIDE PHOSPHOTRANSFERASE-RELATED-RELATED"/>
    <property type="match status" value="1"/>
</dbReference>
<evidence type="ECO:0000313" key="3">
    <source>
        <dbReference type="Proteomes" id="UP000176409"/>
    </source>
</evidence>
<feature type="domain" description="Aminoglycoside phosphotransferase" evidence="1">
    <location>
        <begin position="74"/>
        <end position="304"/>
    </location>
</feature>
<dbReference type="InterPro" id="IPR011009">
    <property type="entry name" value="Kinase-like_dom_sf"/>
</dbReference>
<dbReference type="Proteomes" id="UP000176409">
    <property type="component" value="Unassembled WGS sequence"/>
</dbReference>
<dbReference type="Gene3D" id="3.30.200.150">
    <property type="match status" value="1"/>
</dbReference>
<protein>
    <recommendedName>
        <fullName evidence="1">Aminoglycoside phosphotransferase domain-containing protein</fullName>
    </recommendedName>
</protein>
<dbReference type="InterPro" id="IPR051678">
    <property type="entry name" value="AGP_Transferase"/>
</dbReference>
<organism evidence="2 3">
    <name type="scientific">Candidatus Gottesmanbacteria bacterium RIFCSPLOWO2_01_FULL_49_10</name>
    <dbReference type="NCBI Taxonomy" id="1798396"/>
    <lineage>
        <taxon>Bacteria</taxon>
        <taxon>Candidatus Gottesmaniibacteriota</taxon>
    </lineage>
</organism>
<evidence type="ECO:0000259" key="1">
    <source>
        <dbReference type="Pfam" id="PF01636"/>
    </source>
</evidence>
<sequence length="364" mass="42060">MHQSIIDLSDRSNMFYWQTNRRISAKEQRDIFLTRHARLDEDQLERAVAAGMKRAGFSSDDTRVVSHDPIIIHGSVNTVVPVRLASGREVVIRMHPPEVKNGYFWVEAVATKFARAAGVPTYTCLVVDDTREMVPFDYMIMTREPGKPMQGFSPLPPDLVRRLVTQTGRYAALIHTITPEGFGFFRNDIARRDQRLVGQYQTLSQHIEAGLEEDLGFLEDRQTITSSQRKTVERLFGKHASLLSLETPVLVHNDIADWNQLTDGLRITGMMDWDECVGGDPVMELSAYSLFFGEERMQWFIQGYEEVRKLGDWRERFELYKLRYLVSKLHLRKKRSLVSDSEFLRSVLARGLEAMTEVFTYFRV</sequence>
<accession>A0A1F6AYX0</accession>
<comment type="caution">
    <text evidence="2">The sequence shown here is derived from an EMBL/GenBank/DDBJ whole genome shotgun (WGS) entry which is preliminary data.</text>
</comment>
<dbReference type="AlphaFoldDB" id="A0A1F6AYX0"/>
<dbReference type="SUPFAM" id="SSF56112">
    <property type="entry name" value="Protein kinase-like (PK-like)"/>
    <property type="match status" value="1"/>
</dbReference>
<dbReference type="InterPro" id="IPR002575">
    <property type="entry name" value="Aminoglycoside_PTrfase"/>
</dbReference>
<dbReference type="STRING" id="1798396.A2973_00905"/>